<reference evidence="2" key="1">
    <citation type="journal article" date="2012" name="Proc. Natl. Acad. Sci. U.S.A.">
        <title>Neurokinin Bs and neurokinin B receptors in zebrafish-potential role in controlling fish reproduction.</title>
        <authorList>
            <person name="Biran J."/>
            <person name="Palevitch O."/>
            <person name="Ben-Dor S."/>
            <person name="Levavi-Sivan B."/>
        </authorList>
    </citation>
    <scope>NUCLEOTIDE SEQUENCE</scope>
</reference>
<evidence type="ECO:0000313" key="2">
    <source>
        <dbReference type="EMBL" id="DAA35168.1"/>
    </source>
</evidence>
<proteinExistence type="evidence at transcript level"/>
<feature type="signal peptide" evidence="1">
    <location>
        <begin position="1"/>
        <end position="28"/>
    </location>
</feature>
<sequence length="115" mass="13145">MERTSNCCTVASLVVLVILVLFPLRSWCKEDIYKATSQAKPECCISEDVEKRSDDIDYDTFVSLMGRRSAAQPNSQRNAQMSKKRYMDQILAALLGRRTRMVCPCLEEYSLKIRG</sequence>
<accession>A0A8C4DIZ9</accession>
<keyword evidence="5" id="KW-1185">Reference proteome</keyword>
<feature type="chain" id="PRO_5044734777" evidence="1">
    <location>
        <begin position="29"/>
        <end position="115"/>
    </location>
</feature>
<dbReference type="EMBL" id="MW888330">
    <property type="protein sequence ID" value="QYB17058.1"/>
    <property type="molecule type" value="mRNA"/>
</dbReference>
<dbReference type="Ensembl" id="ENSDLAT00005004999.2">
    <property type="protein sequence ID" value="ENSDLAP00005004842.2"/>
    <property type="gene ID" value="ENSDLAG00005002155.2"/>
</dbReference>
<name>I4IYA8_DICLA</name>
<dbReference type="Proteomes" id="UP000694389">
    <property type="component" value="Unassembled WGS sequence"/>
</dbReference>
<gene>
    <name evidence="2" type="primary">tac3</name>
    <name evidence="3" type="synonym">tac3b</name>
</gene>
<dbReference type="EMBL" id="BK008116">
    <property type="protein sequence ID" value="DAA35168.1"/>
    <property type="molecule type" value="mRNA"/>
</dbReference>
<evidence type="ECO:0000313" key="3">
    <source>
        <dbReference type="EMBL" id="QYB17058.1"/>
    </source>
</evidence>
<protein>
    <submittedName>
        <fullName evidence="3">Neurokinin B</fullName>
    </submittedName>
    <submittedName>
        <fullName evidence="2">Tachykinin 3</fullName>
    </submittedName>
</protein>
<dbReference type="GeneTree" id="ENSGT00940000177443"/>
<organism evidence="2">
    <name type="scientific">Dicentrarchus labrax</name>
    <name type="common">European seabass</name>
    <name type="synonym">Morone labrax</name>
    <dbReference type="NCBI Taxonomy" id="13489"/>
    <lineage>
        <taxon>Eukaryota</taxon>
        <taxon>Metazoa</taxon>
        <taxon>Chordata</taxon>
        <taxon>Craniata</taxon>
        <taxon>Vertebrata</taxon>
        <taxon>Euteleostomi</taxon>
        <taxon>Actinopterygii</taxon>
        <taxon>Neopterygii</taxon>
        <taxon>Teleostei</taxon>
        <taxon>Neoteleostei</taxon>
        <taxon>Acanthomorphata</taxon>
        <taxon>Eupercaria</taxon>
        <taxon>Moronidae</taxon>
        <taxon>Dicentrarchus</taxon>
    </lineage>
</organism>
<evidence type="ECO:0000313" key="4">
    <source>
        <dbReference type="Ensembl" id="ENSDLAP00005004842.2"/>
    </source>
</evidence>
<keyword evidence="1" id="KW-0732">Signal</keyword>
<evidence type="ECO:0000313" key="5">
    <source>
        <dbReference type="Proteomes" id="UP000694389"/>
    </source>
</evidence>
<reference evidence="4" key="3">
    <citation type="submission" date="2025-05" db="UniProtKB">
        <authorList>
            <consortium name="Ensembl"/>
        </authorList>
    </citation>
    <scope>IDENTIFICATION</scope>
</reference>
<evidence type="ECO:0000256" key="1">
    <source>
        <dbReference type="SAM" id="SignalP"/>
    </source>
</evidence>
<accession>I4IYA8</accession>
<reference evidence="3" key="2">
    <citation type="submission" date="2021-04" db="EMBL/GenBank/DDBJ databases">
        <authorList>
            <person name="Wang B."/>
            <person name="Paullada-Salmeron J.A."/>
            <person name="Munoz-Cueto J.A."/>
        </authorList>
    </citation>
    <scope>NUCLEOTIDE SEQUENCE</scope>
</reference>
<dbReference type="AlphaFoldDB" id="I4IYA8"/>